<organism evidence="1 2">
    <name type="scientific">Alkalibaculum sporogenes</name>
    <dbReference type="NCBI Taxonomy" id="2655001"/>
    <lineage>
        <taxon>Bacteria</taxon>
        <taxon>Bacillati</taxon>
        <taxon>Bacillota</taxon>
        <taxon>Clostridia</taxon>
        <taxon>Eubacteriales</taxon>
        <taxon>Eubacteriaceae</taxon>
        <taxon>Alkalibaculum</taxon>
    </lineage>
</organism>
<protein>
    <submittedName>
        <fullName evidence="1">Uncharacterized protein</fullName>
    </submittedName>
</protein>
<dbReference type="AlphaFoldDB" id="A0A6A7KBJ0"/>
<evidence type="ECO:0000313" key="2">
    <source>
        <dbReference type="Proteomes" id="UP000440004"/>
    </source>
</evidence>
<dbReference type="Proteomes" id="UP000440004">
    <property type="component" value="Unassembled WGS sequence"/>
</dbReference>
<reference evidence="1 2" key="1">
    <citation type="submission" date="2019-10" db="EMBL/GenBank/DDBJ databases">
        <title>Alkalibaculum tamaniensis sp.nov., a new alkaliphilic acetogen, isolated on methoxylated aromatics from a mud volcano.</title>
        <authorList>
            <person name="Khomyakova M.A."/>
            <person name="Merkel A.Y."/>
            <person name="Bonch-Osmolovskaya E.A."/>
            <person name="Slobodkin A.I."/>
        </authorList>
    </citation>
    <scope>NUCLEOTIDE SEQUENCE [LARGE SCALE GENOMIC DNA]</scope>
    <source>
        <strain evidence="1 2">M08DMB</strain>
    </source>
</reference>
<accession>A0A6A7KBJ0</accession>
<gene>
    <name evidence="1" type="ORF">GC105_14130</name>
</gene>
<proteinExistence type="predicted"/>
<evidence type="ECO:0000313" key="1">
    <source>
        <dbReference type="EMBL" id="MPW26920.1"/>
    </source>
</evidence>
<dbReference type="RefSeq" id="WP_152806113.1">
    <property type="nucleotide sequence ID" value="NZ_WHNX01000032.1"/>
</dbReference>
<keyword evidence="2" id="KW-1185">Reference proteome</keyword>
<comment type="caution">
    <text evidence="1">The sequence shown here is derived from an EMBL/GenBank/DDBJ whole genome shotgun (WGS) entry which is preliminary data.</text>
</comment>
<name>A0A6A7KBJ0_9FIRM</name>
<sequence>MEYLGVIAFIIVLGYSSLPNQIKKLDKEIKKIKNNSKGDNIMSKLISDLKGHECVIECKEGLLDGKTSIECKVLDVDDEWMKISFTTKKGQSKLKVIRIDTIENIEMK</sequence>
<dbReference type="EMBL" id="WHNX01000032">
    <property type="protein sequence ID" value="MPW26920.1"/>
    <property type="molecule type" value="Genomic_DNA"/>
</dbReference>